<dbReference type="SUPFAM" id="SSF55347">
    <property type="entry name" value="Glyceraldehyde-3-phosphate dehydrogenase-like, C-terminal domain"/>
    <property type="match status" value="1"/>
</dbReference>
<dbReference type="OrthoDB" id="9815825at2"/>
<evidence type="ECO:0000259" key="1">
    <source>
        <dbReference type="Pfam" id="PF01408"/>
    </source>
</evidence>
<dbReference type="AlphaFoldDB" id="A0A343JA52"/>
<dbReference type="RefSeq" id="WP_119864544.1">
    <property type="nucleotide sequence ID" value="NZ_CP016786.1"/>
</dbReference>
<dbReference type="Pfam" id="PF21378">
    <property type="entry name" value="YceM-like_C"/>
    <property type="match status" value="1"/>
</dbReference>
<gene>
    <name evidence="3" type="ORF">BEN51_02595</name>
</gene>
<sequence>MKIAIIGIGDIAKKAYLPVLSFREEVELILCTRNKKVLDEMKSLYRIDKAYSSVDDLINSEEKIDGAIVSTTTTAHYETAVKLIKNKINVYIDKPISMNLNETEEIVSLARENNIIAMVGFNRRFCPMVKSLKEKGKADIVIMQKNRGDEPDITRRYIVEDFIHVVDTLRFLADGEIKGIDISYKKNGDMLENVVLTLKTEYTTAIGIMNRRAGVTEENIEYMTNEGKYIVENLQDRIFEINDSGKKASTFGWWETTLYKRGFNDMLSEFINAIKENRQPNPSLEDSLESHKICEKVVEEILNNK</sequence>
<dbReference type="EMBL" id="CP016786">
    <property type="protein sequence ID" value="ASW42410.1"/>
    <property type="molecule type" value="Genomic_DNA"/>
</dbReference>
<dbReference type="Pfam" id="PF01408">
    <property type="entry name" value="GFO_IDH_MocA"/>
    <property type="match status" value="1"/>
</dbReference>
<proteinExistence type="predicted"/>
<dbReference type="InterPro" id="IPR048477">
    <property type="entry name" value="YceM-like_C"/>
</dbReference>
<dbReference type="InterPro" id="IPR000683">
    <property type="entry name" value="Gfo/Idh/MocA-like_OxRdtase_N"/>
</dbReference>
<dbReference type="Gene3D" id="3.40.50.720">
    <property type="entry name" value="NAD(P)-binding Rossmann-like Domain"/>
    <property type="match status" value="1"/>
</dbReference>
<dbReference type="PANTHER" id="PTHR43708:SF4">
    <property type="entry name" value="OXIDOREDUCTASE YCEM-RELATED"/>
    <property type="match status" value="1"/>
</dbReference>
<organism evidence="3 4">
    <name type="scientific">Clostridium isatidis</name>
    <dbReference type="NCBI Taxonomy" id="182773"/>
    <lineage>
        <taxon>Bacteria</taxon>
        <taxon>Bacillati</taxon>
        <taxon>Bacillota</taxon>
        <taxon>Clostridia</taxon>
        <taxon>Eubacteriales</taxon>
        <taxon>Clostridiaceae</taxon>
        <taxon>Clostridium</taxon>
    </lineage>
</organism>
<feature type="domain" description="Gfo/Idh/MocA-like oxidoreductase N-terminal" evidence="1">
    <location>
        <begin position="1"/>
        <end position="121"/>
    </location>
</feature>
<protein>
    <submittedName>
        <fullName evidence="3">Oxidoreductase</fullName>
    </submittedName>
</protein>
<dbReference type="KEGG" id="cia:BEN51_02595"/>
<dbReference type="SUPFAM" id="SSF51735">
    <property type="entry name" value="NAD(P)-binding Rossmann-fold domains"/>
    <property type="match status" value="1"/>
</dbReference>
<dbReference type="InterPro" id="IPR051317">
    <property type="entry name" value="Gfo/Idh/MocA_oxidoreduct"/>
</dbReference>
<dbReference type="InterPro" id="IPR036291">
    <property type="entry name" value="NAD(P)-bd_dom_sf"/>
</dbReference>
<dbReference type="PANTHER" id="PTHR43708">
    <property type="entry name" value="CONSERVED EXPRESSED OXIDOREDUCTASE (EUROFUNG)"/>
    <property type="match status" value="1"/>
</dbReference>
<name>A0A343JA52_9CLOT</name>
<dbReference type="GO" id="GO:0000166">
    <property type="term" value="F:nucleotide binding"/>
    <property type="evidence" value="ECO:0007669"/>
    <property type="project" value="InterPro"/>
</dbReference>
<evidence type="ECO:0000259" key="2">
    <source>
        <dbReference type="Pfam" id="PF21378"/>
    </source>
</evidence>
<feature type="domain" description="YceM-like C-terminal" evidence="2">
    <location>
        <begin position="127"/>
        <end position="237"/>
    </location>
</feature>
<dbReference type="Proteomes" id="UP000264883">
    <property type="component" value="Chromosome"/>
</dbReference>
<evidence type="ECO:0000313" key="3">
    <source>
        <dbReference type="EMBL" id="ASW42410.1"/>
    </source>
</evidence>
<accession>A0A343JA52</accession>
<dbReference type="Gene3D" id="3.30.360.10">
    <property type="entry name" value="Dihydrodipicolinate Reductase, domain 2"/>
    <property type="match status" value="1"/>
</dbReference>
<keyword evidence="4" id="KW-1185">Reference proteome</keyword>
<evidence type="ECO:0000313" key="4">
    <source>
        <dbReference type="Proteomes" id="UP000264883"/>
    </source>
</evidence>
<reference evidence="3 4" key="1">
    <citation type="submission" date="2016-08" db="EMBL/GenBank/DDBJ databases">
        <title>Complete Genome Sequence Of The Indigo Reducing Clostridium isatidis DSM15098.</title>
        <authorList>
            <person name="Little G.T."/>
            <person name="Minton N.P."/>
        </authorList>
    </citation>
    <scope>NUCLEOTIDE SEQUENCE [LARGE SCALE GENOMIC DNA]</scope>
    <source>
        <strain evidence="3 4">DSM 15098</strain>
    </source>
</reference>